<feature type="transmembrane region" description="Helical" evidence="1">
    <location>
        <begin position="31"/>
        <end position="50"/>
    </location>
</feature>
<reference evidence="2" key="1">
    <citation type="submission" date="2020-02" db="EMBL/GenBank/DDBJ databases">
        <authorList>
            <person name="Meier V. D."/>
        </authorList>
    </citation>
    <scope>NUCLEOTIDE SEQUENCE</scope>
    <source>
        <strain evidence="2">AVDCRST_MAG76</strain>
    </source>
</reference>
<dbReference type="AlphaFoldDB" id="A0A6J4J3V8"/>
<gene>
    <name evidence="2" type="ORF">AVDCRST_MAG76-3243</name>
</gene>
<keyword evidence="1" id="KW-0812">Transmembrane</keyword>
<protein>
    <submittedName>
        <fullName evidence="2">Uncharacterized protein</fullName>
    </submittedName>
</protein>
<proteinExistence type="predicted"/>
<evidence type="ECO:0000256" key="1">
    <source>
        <dbReference type="SAM" id="Phobius"/>
    </source>
</evidence>
<sequence>MSAGVAAIWFAAGLFIGLFSLFNLRRGRRPFQPSGFALGLVLGLVLSVQAGSLPEFLVMLAGFGLTTAAAQWWWRRVRSEAT</sequence>
<keyword evidence="1" id="KW-0472">Membrane</keyword>
<organism evidence="2">
    <name type="scientific">uncultured Acidimicrobiales bacterium</name>
    <dbReference type="NCBI Taxonomy" id="310071"/>
    <lineage>
        <taxon>Bacteria</taxon>
        <taxon>Bacillati</taxon>
        <taxon>Actinomycetota</taxon>
        <taxon>Acidimicrobiia</taxon>
        <taxon>Acidimicrobiales</taxon>
        <taxon>environmental samples</taxon>
    </lineage>
</organism>
<keyword evidence="1" id="KW-1133">Transmembrane helix</keyword>
<evidence type="ECO:0000313" key="2">
    <source>
        <dbReference type="EMBL" id="CAA9269888.1"/>
    </source>
</evidence>
<feature type="transmembrane region" description="Helical" evidence="1">
    <location>
        <begin position="6"/>
        <end position="24"/>
    </location>
</feature>
<accession>A0A6J4J3V8</accession>
<feature type="transmembrane region" description="Helical" evidence="1">
    <location>
        <begin position="56"/>
        <end position="74"/>
    </location>
</feature>
<dbReference type="EMBL" id="CADCSZ010000198">
    <property type="protein sequence ID" value="CAA9269888.1"/>
    <property type="molecule type" value="Genomic_DNA"/>
</dbReference>
<name>A0A6J4J3V8_9ACTN</name>